<organism evidence="3 4">
    <name type="scientific">Streptoalloteichus hindustanus</name>
    <dbReference type="NCBI Taxonomy" id="2017"/>
    <lineage>
        <taxon>Bacteria</taxon>
        <taxon>Bacillati</taxon>
        <taxon>Actinomycetota</taxon>
        <taxon>Actinomycetes</taxon>
        <taxon>Pseudonocardiales</taxon>
        <taxon>Pseudonocardiaceae</taxon>
        <taxon>Streptoalloteichus</taxon>
    </lineage>
</organism>
<gene>
    <name evidence="3" type="ORF">SAMN05444320_102123</name>
</gene>
<dbReference type="InterPro" id="IPR036291">
    <property type="entry name" value="NAD(P)-bd_dom_sf"/>
</dbReference>
<dbReference type="InterPro" id="IPR020843">
    <property type="entry name" value="ER"/>
</dbReference>
<dbReference type="Pfam" id="PF00107">
    <property type="entry name" value="ADH_zinc_N"/>
    <property type="match status" value="1"/>
</dbReference>
<dbReference type="SUPFAM" id="SSF50129">
    <property type="entry name" value="GroES-like"/>
    <property type="match status" value="1"/>
</dbReference>
<sequence length="323" mass="34247">MLAKGGGEIDFVWAAYIEEPGPAEAIRYGELPEPEPGAGEAVVRTEAVAVNWVDTFVRSGKYRTELPRPFVIGRDVVGVVERAAGGLREGERVWASTLGYAGRQGPTAERVAVSADRLHRLPEGVEPVGAVAVLHGATTALIGLERVGLSAGERVFVHGASGAVGSAVVQVAVERGAHVVATARSDEALARLRRWGAAEVVDTREQWSSPVGVDVHWDATGAIPLAEAVTSMASRGRVVVTARREEDPVPAFDLYLRDVSIVGFTLSHASHEEQARAAREVNRLLAEGRLEASVAHVLPMADAARAHRLLESGQARGKVVLVP</sequence>
<dbReference type="STRING" id="2017.SAMN05444320_102123"/>
<dbReference type="RefSeq" id="WP_200797395.1">
    <property type="nucleotide sequence ID" value="NZ_FQVN01000002.1"/>
</dbReference>
<proteinExistence type="predicted"/>
<dbReference type="InterPro" id="IPR013154">
    <property type="entry name" value="ADH-like_N"/>
</dbReference>
<evidence type="ECO:0000256" key="1">
    <source>
        <dbReference type="ARBA" id="ARBA00022857"/>
    </source>
</evidence>
<dbReference type="PANTHER" id="PTHR44154:SF1">
    <property type="entry name" value="QUINONE OXIDOREDUCTASE"/>
    <property type="match status" value="1"/>
</dbReference>
<dbReference type="EMBL" id="FQVN01000002">
    <property type="protein sequence ID" value="SHE96952.1"/>
    <property type="molecule type" value="Genomic_DNA"/>
</dbReference>
<protein>
    <submittedName>
        <fullName evidence="3">NADPH:quinone reductase</fullName>
    </submittedName>
</protein>
<dbReference type="InterPro" id="IPR051603">
    <property type="entry name" value="Zinc-ADH_QOR/CCCR"/>
</dbReference>
<dbReference type="AlphaFoldDB" id="A0A1M4XUN1"/>
<evidence type="ECO:0000313" key="3">
    <source>
        <dbReference type="EMBL" id="SHE96952.1"/>
    </source>
</evidence>
<keyword evidence="4" id="KW-1185">Reference proteome</keyword>
<dbReference type="SUPFAM" id="SSF51735">
    <property type="entry name" value="NAD(P)-binding Rossmann-fold domains"/>
    <property type="match status" value="1"/>
</dbReference>
<dbReference type="CDD" id="cd08253">
    <property type="entry name" value="zeta_crystallin"/>
    <property type="match status" value="1"/>
</dbReference>
<dbReference type="GO" id="GO:0016491">
    <property type="term" value="F:oxidoreductase activity"/>
    <property type="evidence" value="ECO:0007669"/>
    <property type="project" value="InterPro"/>
</dbReference>
<name>A0A1M4XUN1_STRHI</name>
<dbReference type="Proteomes" id="UP000184501">
    <property type="component" value="Unassembled WGS sequence"/>
</dbReference>
<dbReference type="SMART" id="SM00829">
    <property type="entry name" value="PKS_ER"/>
    <property type="match status" value="1"/>
</dbReference>
<feature type="domain" description="Enoyl reductase (ER)" evidence="2">
    <location>
        <begin position="21"/>
        <end position="321"/>
    </location>
</feature>
<dbReference type="InterPro" id="IPR013149">
    <property type="entry name" value="ADH-like_C"/>
</dbReference>
<keyword evidence="1" id="KW-0521">NADP</keyword>
<reference evidence="3 4" key="1">
    <citation type="submission" date="2016-11" db="EMBL/GenBank/DDBJ databases">
        <authorList>
            <person name="Jaros S."/>
            <person name="Januszkiewicz K."/>
            <person name="Wedrychowicz H."/>
        </authorList>
    </citation>
    <scope>NUCLEOTIDE SEQUENCE [LARGE SCALE GENOMIC DNA]</scope>
    <source>
        <strain evidence="3 4">DSM 44523</strain>
    </source>
</reference>
<evidence type="ECO:0000259" key="2">
    <source>
        <dbReference type="SMART" id="SM00829"/>
    </source>
</evidence>
<dbReference type="InterPro" id="IPR011032">
    <property type="entry name" value="GroES-like_sf"/>
</dbReference>
<accession>A0A1M4XUN1</accession>
<dbReference type="Gene3D" id="3.90.180.10">
    <property type="entry name" value="Medium-chain alcohol dehydrogenases, catalytic domain"/>
    <property type="match status" value="1"/>
</dbReference>
<dbReference type="Pfam" id="PF08240">
    <property type="entry name" value="ADH_N"/>
    <property type="match status" value="1"/>
</dbReference>
<dbReference type="PANTHER" id="PTHR44154">
    <property type="entry name" value="QUINONE OXIDOREDUCTASE"/>
    <property type="match status" value="1"/>
</dbReference>
<dbReference type="Gene3D" id="3.40.50.720">
    <property type="entry name" value="NAD(P)-binding Rossmann-like Domain"/>
    <property type="match status" value="1"/>
</dbReference>
<evidence type="ECO:0000313" key="4">
    <source>
        <dbReference type="Proteomes" id="UP000184501"/>
    </source>
</evidence>